<dbReference type="FunFam" id="3.30.70.270:FF:000063">
    <property type="entry name" value="Zinc knuckle domaincontaining protein"/>
    <property type="match status" value="1"/>
</dbReference>
<evidence type="ECO:0008006" key="13">
    <source>
        <dbReference type="Google" id="ProtNLM"/>
    </source>
</evidence>
<dbReference type="InterPro" id="IPR043502">
    <property type="entry name" value="DNA/RNA_pol_sf"/>
</dbReference>
<comment type="similarity">
    <text evidence="1">Belongs to the beta type-B retroviral polymerase family. HERV class-II K(HML-2) pol subfamily.</text>
</comment>
<dbReference type="InterPro" id="IPR043128">
    <property type="entry name" value="Rev_trsase/Diguanyl_cyclase"/>
</dbReference>
<evidence type="ECO:0000313" key="12">
    <source>
        <dbReference type="Proteomes" id="UP001066276"/>
    </source>
</evidence>
<reference evidence="11" key="1">
    <citation type="journal article" date="2022" name="bioRxiv">
        <title>Sequencing and chromosome-scale assembly of the giantPleurodeles waltlgenome.</title>
        <authorList>
            <person name="Brown T."/>
            <person name="Elewa A."/>
            <person name="Iarovenko S."/>
            <person name="Subramanian E."/>
            <person name="Araus A.J."/>
            <person name="Petzold A."/>
            <person name="Susuki M."/>
            <person name="Suzuki K.-i.T."/>
            <person name="Hayashi T."/>
            <person name="Toyoda A."/>
            <person name="Oliveira C."/>
            <person name="Osipova E."/>
            <person name="Leigh N.D."/>
            <person name="Simon A."/>
            <person name="Yun M.H."/>
        </authorList>
    </citation>
    <scope>NUCLEOTIDE SEQUENCE</scope>
    <source>
        <strain evidence="11">20211129_DDA</strain>
        <tissue evidence="11">Liver</tissue>
    </source>
</reference>
<dbReference type="InterPro" id="IPR050951">
    <property type="entry name" value="Retrovirus_Pol_polyprotein"/>
</dbReference>
<keyword evidence="5" id="KW-0255">Endonuclease</keyword>
<keyword evidence="8" id="KW-0863">Zinc-finger</keyword>
<comment type="caution">
    <text evidence="11">The sequence shown here is derived from an EMBL/GenBank/DDBJ whole genome shotgun (WGS) entry which is preliminary data.</text>
</comment>
<keyword evidence="8" id="KW-0479">Metal-binding</keyword>
<evidence type="ECO:0000256" key="1">
    <source>
        <dbReference type="ARBA" id="ARBA00010879"/>
    </source>
</evidence>
<dbReference type="InterPro" id="IPR041373">
    <property type="entry name" value="RT_RNaseH"/>
</dbReference>
<dbReference type="Gene3D" id="3.10.10.10">
    <property type="entry name" value="HIV Type 1 Reverse Transcriptase, subunit A, domain 1"/>
    <property type="match status" value="1"/>
</dbReference>
<keyword evidence="8" id="KW-0862">Zinc</keyword>
<evidence type="ECO:0000256" key="5">
    <source>
        <dbReference type="ARBA" id="ARBA00022759"/>
    </source>
</evidence>
<evidence type="ECO:0000259" key="10">
    <source>
        <dbReference type="PROSITE" id="PS50878"/>
    </source>
</evidence>
<evidence type="ECO:0000256" key="2">
    <source>
        <dbReference type="ARBA" id="ARBA00022679"/>
    </source>
</evidence>
<dbReference type="GO" id="GO:0004519">
    <property type="term" value="F:endonuclease activity"/>
    <property type="evidence" value="ECO:0007669"/>
    <property type="project" value="UniProtKB-KW"/>
</dbReference>
<dbReference type="SMART" id="SM00343">
    <property type="entry name" value="ZnF_C2HC"/>
    <property type="match status" value="2"/>
</dbReference>
<gene>
    <name evidence="11" type="ORF">NDU88_003988</name>
</gene>
<dbReference type="GO" id="GO:0003676">
    <property type="term" value="F:nucleic acid binding"/>
    <property type="evidence" value="ECO:0007669"/>
    <property type="project" value="InterPro"/>
</dbReference>
<dbReference type="InterPro" id="IPR000477">
    <property type="entry name" value="RT_dom"/>
</dbReference>
<dbReference type="GO" id="GO:0003964">
    <property type="term" value="F:RNA-directed DNA polymerase activity"/>
    <property type="evidence" value="ECO:0007669"/>
    <property type="project" value="UniProtKB-KW"/>
</dbReference>
<protein>
    <recommendedName>
        <fullName evidence="13">Reverse transcriptase</fullName>
    </recommendedName>
</protein>
<dbReference type="PROSITE" id="PS50878">
    <property type="entry name" value="RT_POL"/>
    <property type="match status" value="1"/>
</dbReference>
<keyword evidence="3" id="KW-0548">Nucleotidyltransferase</keyword>
<dbReference type="CDD" id="cd01647">
    <property type="entry name" value="RT_LTR"/>
    <property type="match status" value="1"/>
</dbReference>
<evidence type="ECO:0000256" key="3">
    <source>
        <dbReference type="ARBA" id="ARBA00022695"/>
    </source>
</evidence>
<proteinExistence type="inferred from homology"/>
<accession>A0AAV7M524</accession>
<evidence type="ECO:0000313" key="11">
    <source>
        <dbReference type="EMBL" id="KAJ1098881.1"/>
    </source>
</evidence>
<keyword evidence="2" id="KW-0808">Transferase</keyword>
<dbReference type="PANTHER" id="PTHR37984:SF5">
    <property type="entry name" value="PROTEIN NYNRIN-LIKE"/>
    <property type="match status" value="1"/>
</dbReference>
<name>A0AAV7M524_PLEWA</name>
<evidence type="ECO:0000259" key="9">
    <source>
        <dbReference type="PROSITE" id="PS50158"/>
    </source>
</evidence>
<organism evidence="11 12">
    <name type="scientific">Pleurodeles waltl</name>
    <name type="common">Iberian ribbed newt</name>
    <dbReference type="NCBI Taxonomy" id="8319"/>
    <lineage>
        <taxon>Eukaryota</taxon>
        <taxon>Metazoa</taxon>
        <taxon>Chordata</taxon>
        <taxon>Craniata</taxon>
        <taxon>Vertebrata</taxon>
        <taxon>Euteleostomi</taxon>
        <taxon>Amphibia</taxon>
        <taxon>Batrachia</taxon>
        <taxon>Caudata</taxon>
        <taxon>Salamandroidea</taxon>
        <taxon>Salamandridae</taxon>
        <taxon>Pleurodelinae</taxon>
        <taxon>Pleurodeles</taxon>
    </lineage>
</organism>
<dbReference type="SUPFAM" id="SSF56672">
    <property type="entry name" value="DNA/RNA polymerases"/>
    <property type="match status" value="1"/>
</dbReference>
<feature type="domain" description="Reverse transcriptase" evidence="10">
    <location>
        <begin position="469"/>
        <end position="646"/>
    </location>
</feature>
<evidence type="ECO:0000256" key="7">
    <source>
        <dbReference type="ARBA" id="ARBA00022918"/>
    </source>
</evidence>
<dbReference type="GO" id="GO:0016787">
    <property type="term" value="F:hydrolase activity"/>
    <property type="evidence" value="ECO:0007669"/>
    <property type="project" value="UniProtKB-KW"/>
</dbReference>
<dbReference type="EMBL" id="JANPWB010000014">
    <property type="protein sequence ID" value="KAJ1098881.1"/>
    <property type="molecule type" value="Genomic_DNA"/>
</dbReference>
<dbReference type="Pfam" id="PF17917">
    <property type="entry name" value="RT_RNaseH"/>
    <property type="match status" value="1"/>
</dbReference>
<keyword evidence="7" id="KW-0695">RNA-directed DNA polymerase</keyword>
<dbReference type="Pfam" id="PF00078">
    <property type="entry name" value="RVT_1"/>
    <property type="match status" value="1"/>
</dbReference>
<keyword evidence="6" id="KW-0378">Hydrolase</keyword>
<dbReference type="GO" id="GO:0008270">
    <property type="term" value="F:zinc ion binding"/>
    <property type="evidence" value="ECO:0007669"/>
    <property type="project" value="UniProtKB-KW"/>
</dbReference>
<dbReference type="InterPro" id="IPR001878">
    <property type="entry name" value="Znf_CCHC"/>
</dbReference>
<feature type="domain" description="CCHC-type" evidence="9">
    <location>
        <begin position="239"/>
        <end position="254"/>
    </location>
</feature>
<evidence type="ECO:0000256" key="4">
    <source>
        <dbReference type="ARBA" id="ARBA00022722"/>
    </source>
</evidence>
<dbReference type="FunFam" id="3.10.20.370:FF:000001">
    <property type="entry name" value="Retrovirus-related Pol polyprotein from transposon 17.6-like protein"/>
    <property type="match status" value="1"/>
</dbReference>
<dbReference type="Proteomes" id="UP001066276">
    <property type="component" value="Chromosome 10"/>
</dbReference>
<dbReference type="Gene3D" id="4.10.60.10">
    <property type="entry name" value="Zinc finger, CCHC-type"/>
    <property type="match status" value="1"/>
</dbReference>
<dbReference type="PANTHER" id="PTHR37984">
    <property type="entry name" value="PROTEIN CBG26694"/>
    <property type="match status" value="1"/>
</dbReference>
<dbReference type="PROSITE" id="PS50158">
    <property type="entry name" value="ZF_CCHC"/>
    <property type="match status" value="1"/>
</dbReference>
<dbReference type="CDD" id="cd09274">
    <property type="entry name" value="RNase_HI_RT_Ty3"/>
    <property type="match status" value="1"/>
</dbReference>
<evidence type="ECO:0000256" key="6">
    <source>
        <dbReference type="ARBA" id="ARBA00022801"/>
    </source>
</evidence>
<dbReference type="InterPro" id="IPR021109">
    <property type="entry name" value="Peptidase_aspartic_dom_sf"/>
</dbReference>
<dbReference type="InterPro" id="IPR036875">
    <property type="entry name" value="Znf_CCHC_sf"/>
</dbReference>
<evidence type="ECO:0000256" key="8">
    <source>
        <dbReference type="PROSITE-ProRule" id="PRU00047"/>
    </source>
</evidence>
<dbReference type="AlphaFoldDB" id="A0AAV7M524"/>
<dbReference type="SUPFAM" id="SSF57756">
    <property type="entry name" value="Retrovirus zinc finger-like domains"/>
    <property type="match status" value="1"/>
</dbReference>
<keyword evidence="12" id="KW-1185">Reference proteome</keyword>
<dbReference type="SUPFAM" id="SSF50630">
    <property type="entry name" value="Acid proteases"/>
    <property type="match status" value="1"/>
</dbReference>
<keyword evidence="4" id="KW-0540">Nuclease</keyword>
<dbReference type="Gene3D" id="3.30.70.270">
    <property type="match status" value="2"/>
</dbReference>
<sequence>MQNITPPPFFLSLPGDPPIPWSKWKKVFLTYIRVCGSNLSAERKTSILQHCLGAEGQEILENLPVIDSPDGAEGDTNLNEFELTLLRLDRHYLPKVSIILQRYYFGKCKQSETETVEDFVTALRKLAAQCKFGDTLEERIRDQFMLECKSDKIREALWSKGDPNLDEVIMVAKQIEHSELCMENLRKSKNALRDIQLVETKVATKKPTGSLKSKLLCYRCNSSSHLANSKDCPAINMLCKKCGKRGHFARCCKSSEKKMVKVNEIEYACSDEEEEKSFVLQVVNDVNCIARVNCDYPIDEVDVNGIKVSMMMDSGAKLTLISESDYLKYFINNVTLLPPDVMPFSYGGKPIELRGYFEAKITFKGNVIEGKIYIPVVGDTILGWPHQKLLNIILNPNANPQVQVQKVCMEGEDLKNEFPEVFSNKIGCVKGYKHRIVLKKGAIPVMCKVRSIPFSVRDNVRKELQRLESESIIEKVEAAEWIAPIVVASKANGDIRLCVDLRNLNKAVVEDRFPLPNITEMISSLGNARFFTTLDLSSAYHQVQLCEESKVLTSFITPFGVYKFNRMPFGLCSAASVFQRLMNELLGELPFVNFFQDDVLIFSSTLEQHRTSVRSVLNIFRNKGITLKGDKCKFFKNEISYLGHMITAEGVKPKDDLVKSIIKLTVPESKSDVQTFLGMVEYYSRFIPDLAKRTCAIRNLLKSRSVFMWDSECQREFDDLKESLSSAQSLNSFQPGLPCSITTDASEKGLGCVLKQLSGDENKTIAFASRSLRGAEYKYSTIEKEALAIFWAIKKFKQFLWGTKFVVCTDHKPLREIFEKKVLDNVSGRICKWIVGLQDYFFDVKYVPGCENKAADCLSRLRNKGVGEDDPESSWWVDEEVKVCAVTDGCVTEEEWKQGVDDDVELSRVRDLLSVGKVLDKSESIGDGFVVIMGSAKLKKDLGECIGGQGWIYLSREGCVIVWSVMLQINR</sequence>